<organism evidence="9 10">
    <name type="scientific">Bacteroides xylanisolvens</name>
    <dbReference type="NCBI Taxonomy" id="371601"/>
    <lineage>
        <taxon>Bacteria</taxon>
        <taxon>Pseudomonadati</taxon>
        <taxon>Bacteroidota</taxon>
        <taxon>Bacteroidia</taxon>
        <taxon>Bacteroidales</taxon>
        <taxon>Bacteroidaceae</taxon>
        <taxon>Bacteroides</taxon>
    </lineage>
</organism>
<sequence>MNKNIIYTITLSGLMLSACMDSFDAPNPNAPTFEDRIENLKSTQSLLTTVYNAMFNHNVLSIEEMTICSDMGYPGYGRSGNPQNETLAAYYNQTYTKSYSGVSNKWSALYTGIFRANQTIEALNLLAERGQVKNEEWTEQMAQARFFRGLFHFYLHSVFNNGEVIIFDSVPKNDNDFHKPVSPADEVQEFFREDLKYAYENLPENYGSKSEKVTKGTAATILGTSYLYSEDFEKAIVYFNDVINNDEYGYELVDDMSLMFTSAGEFNKESIFEINYQLGVHPEMNAYDENAPTNRLGYTSSSQSFTLPCWITHLYQTEKMNPNDERNRIHYIDENGEEKDSLRSISLRASAMIAVVQDDNTPYYLSPYTSVKVSVNEKTAVGYYRKYSNWDIIDDEKNLPDGERKSGKNVIVNRLADVYLMYAECMLRKDNPDVEEALKYMNLIRDRWALELLGTPGQNPSFSPMKAYDGKLYNAETLFKQLQDVDRPLEMSAEGNALRFIDLRRWGIAKQRYTELSKEVYHLEPRNVPESTKPRYKVWLKYGPSPEGELYPELQDYILAAQNYDETRNGYWPIPLLEEQNNPNLYKK</sequence>
<evidence type="ECO:0000256" key="4">
    <source>
        <dbReference type="ARBA" id="ARBA00023136"/>
    </source>
</evidence>
<dbReference type="Gene3D" id="1.25.40.390">
    <property type="match status" value="1"/>
</dbReference>
<comment type="subcellular location">
    <subcellularLocation>
        <location evidence="1">Cell outer membrane</location>
    </subcellularLocation>
</comment>
<dbReference type="Pfam" id="PF07980">
    <property type="entry name" value="SusD_RagB"/>
    <property type="match status" value="1"/>
</dbReference>
<evidence type="ECO:0000259" key="7">
    <source>
        <dbReference type="Pfam" id="PF14322"/>
    </source>
</evidence>
<evidence type="ECO:0000313" key="9">
    <source>
        <dbReference type="EMBL" id="MCA4705410.1"/>
    </source>
</evidence>
<evidence type="ECO:0000256" key="1">
    <source>
        <dbReference type="ARBA" id="ARBA00004442"/>
    </source>
</evidence>
<proteinExistence type="inferred from homology"/>
<protein>
    <submittedName>
        <fullName evidence="9">RagB/SusD family nutrient uptake outer membrane protein</fullName>
    </submittedName>
</protein>
<dbReference type="EMBL" id="JAIWYE010000031">
    <property type="protein sequence ID" value="MCA4705410.1"/>
    <property type="molecule type" value="Genomic_DNA"/>
</dbReference>
<dbReference type="Proteomes" id="UP001198461">
    <property type="component" value="Unassembled WGS sequence"/>
</dbReference>
<evidence type="ECO:0000256" key="5">
    <source>
        <dbReference type="ARBA" id="ARBA00023237"/>
    </source>
</evidence>
<comment type="similarity">
    <text evidence="2">Belongs to the SusD family.</text>
</comment>
<dbReference type="InterPro" id="IPR011990">
    <property type="entry name" value="TPR-like_helical_dom_sf"/>
</dbReference>
<evidence type="ECO:0000256" key="3">
    <source>
        <dbReference type="ARBA" id="ARBA00022729"/>
    </source>
</evidence>
<dbReference type="SUPFAM" id="SSF48452">
    <property type="entry name" value="TPR-like"/>
    <property type="match status" value="1"/>
</dbReference>
<dbReference type="Pfam" id="PF14322">
    <property type="entry name" value="SusD-like_3"/>
    <property type="match status" value="1"/>
</dbReference>
<keyword evidence="3" id="KW-0732">Signal</keyword>
<comment type="caution">
    <text evidence="9">The sequence shown here is derived from an EMBL/GenBank/DDBJ whole genome shotgun (WGS) entry which is preliminary data.</text>
</comment>
<dbReference type="PROSITE" id="PS51257">
    <property type="entry name" value="PROKAR_LIPOPROTEIN"/>
    <property type="match status" value="1"/>
</dbReference>
<accession>A0AAW4T203</accession>
<dbReference type="RefSeq" id="WP_072067620.1">
    <property type="nucleotide sequence ID" value="NZ_CP183042.1"/>
</dbReference>
<dbReference type="InterPro" id="IPR033985">
    <property type="entry name" value="SusD-like_N"/>
</dbReference>
<feature type="domain" description="RagB/SusD" evidence="6">
    <location>
        <begin position="268"/>
        <end position="587"/>
    </location>
</feature>
<feature type="domain" description="SusD-like N-terminal" evidence="7">
    <location>
        <begin position="76"/>
        <end position="226"/>
    </location>
</feature>
<dbReference type="InterPro" id="IPR012944">
    <property type="entry name" value="SusD_RagB_dom"/>
</dbReference>
<dbReference type="GO" id="GO:0009279">
    <property type="term" value="C:cell outer membrane"/>
    <property type="evidence" value="ECO:0007669"/>
    <property type="project" value="UniProtKB-SubCell"/>
</dbReference>
<evidence type="ECO:0000313" key="8">
    <source>
        <dbReference type="EMBL" id="MCA4522629.1"/>
    </source>
</evidence>
<keyword evidence="5" id="KW-0998">Cell outer membrane</keyword>
<dbReference type="Proteomes" id="UP001197958">
    <property type="component" value="Unassembled WGS sequence"/>
</dbReference>
<dbReference type="EMBL" id="JAIWWW010000009">
    <property type="protein sequence ID" value="MCA4522629.1"/>
    <property type="molecule type" value="Genomic_DNA"/>
</dbReference>
<name>A0AAW4T203_9BACE</name>
<keyword evidence="4" id="KW-0472">Membrane</keyword>
<evidence type="ECO:0000313" key="10">
    <source>
        <dbReference type="Proteomes" id="UP001198461"/>
    </source>
</evidence>
<evidence type="ECO:0000259" key="6">
    <source>
        <dbReference type="Pfam" id="PF07980"/>
    </source>
</evidence>
<dbReference type="AlphaFoldDB" id="A0AAW4T203"/>
<evidence type="ECO:0000256" key="2">
    <source>
        <dbReference type="ARBA" id="ARBA00006275"/>
    </source>
</evidence>
<gene>
    <name evidence="9" type="ORF">LD004_17545</name>
    <name evidence="8" type="ORF">LDZ35_05310</name>
</gene>
<reference evidence="9" key="1">
    <citation type="submission" date="2023-08" db="EMBL/GenBank/DDBJ databases">
        <title>Mucin Metabolism Genes Underlie the Key Renovations of Bacteroides xylanisolvens Genomes in Captive Great Apes.</title>
        <authorList>
            <person name="Nishida A.H."/>
        </authorList>
    </citation>
    <scope>NUCLEOTIDE SEQUENCE</scope>
    <source>
        <strain evidence="9">P13.H9</strain>
        <strain evidence="8">P19.10B</strain>
    </source>
</reference>